<dbReference type="AlphaFoldDB" id="A0A9X1TGX8"/>
<dbReference type="Proteomes" id="UP001139000">
    <property type="component" value="Unassembled WGS sequence"/>
</dbReference>
<dbReference type="SUPFAM" id="SSF159888">
    <property type="entry name" value="YdhG-like"/>
    <property type="match status" value="1"/>
</dbReference>
<proteinExistence type="predicted"/>
<sequence>MQLRDIDDFFWNKPEPAKGSLNALRALVLQFSPDVTEVWRYKMPFYNYNGKRFCYIWLEKKTGLPYLGIVDGKLLEHPNLIAEKRSRMKILLIDPHEDLPVDQINEILQMAIRASCHPYKTV</sequence>
<evidence type="ECO:0000259" key="1">
    <source>
        <dbReference type="Pfam" id="PF08818"/>
    </source>
</evidence>
<accession>A0A9X1TGX8</accession>
<comment type="caution">
    <text evidence="2">The sequence shown here is derived from an EMBL/GenBank/DDBJ whole genome shotgun (WGS) entry which is preliminary data.</text>
</comment>
<name>A0A9X1TGX8_9BACT</name>
<organism evidence="2 3">
    <name type="scientific">Dyadobacter chenwenxiniae</name>
    <dbReference type="NCBI Taxonomy" id="2906456"/>
    <lineage>
        <taxon>Bacteria</taxon>
        <taxon>Pseudomonadati</taxon>
        <taxon>Bacteroidota</taxon>
        <taxon>Cytophagia</taxon>
        <taxon>Cytophagales</taxon>
        <taxon>Spirosomataceae</taxon>
        <taxon>Dyadobacter</taxon>
    </lineage>
</organism>
<dbReference type="EMBL" id="JAJTTC010000008">
    <property type="protein sequence ID" value="MCF0064557.1"/>
    <property type="molecule type" value="Genomic_DNA"/>
</dbReference>
<evidence type="ECO:0000313" key="2">
    <source>
        <dbReference type="EMBL" id="MCF0064557.1"/>
    </source>
</evidence>
<gene>
    <name evidence="2" type="ORF">LXM26_23810</name>
</gene>
<dbReference type="Gene3D" id="3.90.1150.200">
    <property type="match status" value="1"/>
</dbReference>
<dbReference type="RefSeq" id="WP_234657492.1">
    <property type="nucleotide sequence ID" value="NZ_CP094997.1"/>
</dbReference>
<reference evidence="2" key="1">
    <citation type="submission" date="2021-12" db="EMBL/GenBank/DDBJ databases">
        <title>Novel species in genus Dyadobacter.</title>
        <authorList>
            <person name="Ma C."/>
        </authorList>
    </citation>
    <scope>NUCLEOTIDE SEQUENCE</scope>
    <source>
        <strain evidence="2">LJ419</strain>
    </source>
</reference>
<dbReference type="InterPro" id="IPR014922">
    <property type="entry name" value="YdhG-like"/>
</dbReference>
<feature type="domain" description="YdhG-like" evidence="1">
    <location>
        <begin position="20"/>
        <end position="112"/>
    </location>
</feature>
<evidence type="ECO:0000313" key="3">
    <source>
        <dbReference type="Proteomes" id="UP001139000"/>
    </source>
</evidence>
<keyword evidence="3" id="KW-1185">Reference proteome</keyword>
<dbReference type="Pfam" id="PF08818">
    <property type="entry name" value="DUF1801"/>
    <property type="match status" value="1"/>
</dbReference>
<protein>
    <submittedName>
        <fullName evidence="2">DUF1801 domain-containing protein</fullName>
    </submittedName>
</protein>